<evidence type="ECO:0000313" key="2">
    <source>
        <dbReference type="EMBL" id="KAL0188901.1"/>
    </source>
</evidence>
<dbReference type="Proteomes" id="UP001529510">
    <property type="component" value="Unassembled WGS sequence"/>
</dbReference>
<dbReference type="EMBL" id="JAMKFB020000007">
    <property type="protein sequence ID" value="KAL0188901.1"/>
    <property type="molecule type" value="Genomic_DNA"/>
</dbReference>
<sequence>MEHQQQKVRIPCSSKSDQNPFSSPEVFPDGLNSFAADCPFSTAERRNRDVPGPLVTSQSSNGFQALEEVLLGEQHGHRLDLGEAPDLLEDELLPQLEALDQEDSSNHSWVNQGLENDQEEDEDGMEDVPMVYNAQ</sequence>
<feature type="non-terminal residue" evidence="2">
    <location>
        <position position="135"/>
    </location>
</feature>
<feature type="compositionally biased region" description="Polar residues" evidence="1">
    <location>
        <begin position="13"/>
        <end position="22"/>
    </location>
</feature>
<protein>
    <submittedName>
        <fullName evidence="2">Uncharacterized protein</fullName>
    </submittedName>
</protein>
<keyword evidence="3" id="KW-1185">Reference proteome</keyword>
<proteinExistence type="predicted"/>
<gene>
    <name evidence="2" type="ORF">M9458_016000</name>
</gene>
<feature type="region of interest" description="Disordered" evidence="1">
    <location>
        <begin position="96"/>
        <end position="135"/>
    </location>
</feature>
<feature type="region of interest" description="Disordered" evidence="1">
    <location>
        <begin position="1"/>
        <end position="30"/>
    </location>
</feature>
<evidence type="ECO:0000256" key="1">
    <source>
        <dbReference type="SAM" id="MobiDB-lite"/>
    </source>
</evidence>
<evidence type="ECO:0000313" key="3">
    <source>
        <dbReference type="Proteomes" id="UP001529510"/>
    </source>
</evidence>
<organism evidence="2 3">
    <name type="scientific">Cirrhinus mrigala</name>
    <name type="common">Mrigala</name>
    <dbReference type="NCBI Taxonomy" id="683832"/>
    <lineage>
        <taxon>Eukaryota</taxon>
        <taxon>Metazoa</taxon>
        <taxon>Chordata</taxon>
        <taxon>Craniata</taxon>
        <taxon>Vertebrata</taxon>
        <taxon>Euteleostomi</taxon>
        <taxon>Actinopterygii</taxon>
        <taxon>Neopterygii</taxon>
        <taxon>Teleostei</taxon>
        <taxon>Ostariophysi</taxon>
        <taxon>Cypriniformes</taxon>
        <taxon>Cyprinidae</taxon>
        <taxon>Labeoninae</taxon>
        <taxon>Labeonini</taxon>
        <taxon>Cirrhinus</taxon>
    </lineage>
</organism>
<name>A0ABD0QRX3_CIRMR</name>
<reference evidence="2 3" key="1">
    <citation type="submission" date="2024-05" db="EMBL/GenBank/DDBJ databases">
        <title>Genome sequencing and assembly of Indian major carp, Cirrhinus mrigala (Hamilton, 1822).</title>
        <authorList>
            <person name="Mohindra V."/>
            <person name="Chowdhury L.M."/>
            <person name="Lal K."/>
            <person name="Jena J.K."/>
        </authorList>
    </citation>
    <scope>NUCLEOTIDE SEQUENCE [LARGE SCALE GENOMIC DNA]</scope>
    <source>
        <strain evidence="2">CM1030</strain>
        <tissue evidence="2">Blood</tissue>
    </source>
</reference>
<dbReference type="AlphaFoldDB" id="A0ABD0QRX3"/>
<accession>A0ABD0QRX3</accession>
<feature type="compositionally biased region" description="Polar residues" evidence="1">
    <location>
        <begin position="106"/>
        <end position="115"/>
    </location>
</feature>
<comment type="caution">
    <text evidence="2">The sequence shown here is derived from an EMBL/GenBank/DDBJ whole genome shotgun (WGS) entry which is preliminary data.</text>
</comment>
<feature type="compositionally biased region" description="Acidic residues" evidence="1">
    <location>
        <begin position="116"/>
        <end position="126"/>
    </location>
</feature>